<dbReference type="PANTHER" id="PTHR30069">
    <property type="entry name" value="TONB-DEPENDENT OUTER MEMBRANE RECEPTOR"/>
    <property type="match status" value="1"/>
</dbReference>
<protein>
    <submittedName>
        <fullName evidence="14">TonB-dependent receptor domain-containing protein</fullName>
    </submittedName>
</protein>
<evidence type="ECO:0000256" key="4">
    <source>
        <dbReference type="ARBA" id="ARBA00022692"/>
    </source>
</evidence>
<evidence type="ECO:0000256" key="7">
    <source>
        <dbReference type="ARBA" id="ARBA00023077"/>
    </source>
</evidence>
<evidence type="ECO:0000256" key="10">
    <source>
        <dbReference type="PROSITE-ProRule" id="PRU01360"/>
    </source>
</evidence>
<evidence type="ECO:0000256" key="11">
    <source>
        <dbReference type="RuleBase" id="RU003357"/>
    </source>
</evidence>
<feature type="domain" description="TonB-dependent receptor-like beta-barrel" evidence="12">
    <location>
        <begin position="204"/>
        <end position="599"/>
    </location>
</feature>
<dbReference type="InterPro" id="IPR039426">
    <property type="entry name" value="TonB-dep_rcpt-like"/>
</dbReference>
<evidence type="ECO:0000256" key="5">
    <source>
        <dbReference type="ARBA" id="ARBA00022729"/>
    </source>
</evidence>
<evidence type="ECO:0000256" key="6">
    <source>
        <dbReference type="ARBA" id="ARBA00023065"/>
    </source>
</evidence>
<keyword evidence="7 11" id="KW-0798">TonB box</keyword>
<dbReference type="SUPFAM" id="SSF56935">
    <property type="entry name" value="Porins"/>
    <property type="match status" value="1"/>
</dbReference>
<keyword evidence="14" id="KW-0675">Receptor</keyword>
<dbReference type="InterPro" id="IPR000531">
    <property type="entry name" value="Beta-barrel_TonB"/>
</dbReference>
<dbReference type="InterPro" id="IPR037066">
    <property type="entry name" value="Plug_dom_sf"/>
</dbReference>
<keyword evidence="3 10" id="KW-1134">Transmembrane beta strand</keyword>
<dbReference type="Pfam" id="PF07715">
    <property type="entry name" value="Plug"/>
    <property type="match status" value="1"/>
</dbReference>
<dbReference type="Pfam" id="PF00593">
    <property type="entry name" value="TonB_dep_Rec_b-barrel"/>
    <property type="match status" value="1"/>
</dbReference>
<proteinExistence type="inferred from homology"/>
<dbReference type="Proteomes" id="UP001596303">
    <property type="component" value="Unassembled WGS sequence"/>
</dbReference>
<dbReference type="PROSITE" id="PS52016">
    <property type="entry name" value="TONB_DEPENDENT_REC_3"/>
    <property type="match status" value="1"/>
</dbReference>
<evidence type="ECO:0000313" key="14">
    <source>
        <dbReference type="EMBL" id="MFC6200147.1"/>
    </source>
</evidence>
<keyword evidence="15" id="KW-1185">Reference proteome</keyword>
<dbReference type="InterPro" id="IPR036942">
    <property type="entry name" value="Beta-barrel_TonB_sf"/>
</dbReference>
<accession>A0ABW1SF10</accession>
<dbReference type="EMBL" id="JBHSSW010000066">
    <property type="protein sequence ID" value="MFC6200147.1"/>
    <property type="molecule type" value="Genomic_DNA"/>
</dbReference>
<dbReference type="InterPro" id="IPR012910">
    <property type="entry name" value="Plug_dom"/>
</dbReference>
<evidence type="ECO:0000256" key="9">
    <source>
        <dbReference type="ARBA" id="ARBA00023237"/>
    </source>
</evidence>
<keyword evidence="2 10" id="KW-0813">Transport</keyword>
<keyword evidence="9 10" id="KW-0998">Cell outer membrane</keyword>
<comment type="similarity">
    <text evidence="10 11">Belongs to the TonB-dependent receptor family.</text>
</comment>
<keyword evidence="4 10" id="KW-0812">Transmembrane</keyword>
<dbReference type="Gene3D" id="2.170.130.10">
    <property type="entry name" value="TonB-dependent receptor, plug domain"/>
    <property type="match status" value="1"/>
</dbReference>
<evidence type="ECO:0000256" key="1">
    <source>
        <dbReference type="ARBA" id="ARBA00004571"/>
    </source>
</evidence>
<feature type="domain" description="TonB-dependent receptor plug" evidence="13">
    <location>
        <begin position="15"/>
        <end position="125"/>
    </location>
</feature>
<name>A0ABW1SF10_9PROT</name>
<reference evidence="15" key="1">
    <citation type="journal article" date="2019" name="Int. J. Syst. Evol. Microbiol.">
        <title>The Global Catalogue of Microorganisms (GCM) 10K type strain sequencing project: providing services to taxonomists for standard genome sequencing and annotation.</title>
        <authorList>
            <consortium name="The Broad Institute Genomics Platform"/>
            <consortium name="The Broad Institute Genome Sequencing Center for Infectious Disease"/>
            <person name="Wu L."/>
            <person name="Ma J."/>
        </authorList>
    </citation>
    <scope>NUCLEOTIDE SEQUENCE [LARGE SCALE GENOMIC DNA]</scope>
    <source>
        <strain evidence="15">CGMCC-1.15741</strain>
    </source>
</reference>
<gene>
    <name evidence="14" type="ORF">ACFQDM_18895</name>
</gene>
<evidence type="ECO:0000256" key="2">
    <source>
        <dbReference type="ARBA" id="ARBA00022448"/>
    </source>
</evidence>
<dbReference type="Gene3D" id="2.40.170.20">
    <property type="entry name" value="TonB-dependent receptor, beta-barrel domain"/>
    <property type="match status" value="1"/>
</dbReference>
<evidence type="ECO:0000256" key="8">
    <source>
        <dbReference type="ARBA" id="ARBA00023136"/>
    </source>
</evidence>
<evidence type="ECO:0000259" key="13">
    <source>
        <dbReference type="Pfam" id="PF07715"/>
    </source>
</evidence>
<keyword evidence="5" id="KW-0732">Signal</keyword>
<comment type="subcellular location">
    <subcellularLocation>
        <location evidence="1 10">Cell outer membrane</location>
        <topology evidence="1 10">Multi-pass membrane protein</topology>
    </subcellularLocation>
</comment>
<organism evidence="14 15">
    <name type="scientific">Ponticaulis profundi</name>
    <dbReference type="NCBI Taxonomy" id="2665222"/>
    <lineage>
        <taxon>Bacteria</taxon>
        <taxon>Pseudomonadati</taxon>
        <taxon>Pseudomonadota</taxon>
        <taxon>Alphaproteobacteria</taxon>
        <taxon>Hyphomonadales</taxon>
        <taxon>Hyphomonadaceae</taxon>
        <taxon>Ponticaulis</taxon>
    </lineage>
</organism>
<keyword evidence="8 10" id="KW-0472">Membrane</keyword>
<comment type="caution">
    <text evidence="14">The sequence shown here is derived from an EMBL/GenBank/DDBJ whole genome shotgun (WGS) entry which is preliminary data.</text>
</comment>
<dbReference type="CDD" id="cd01347">
    <property type="entry name" value="ligand_gated_channel"/>
    <property type="match status" value="1"/>
</dbReference>
<evidence type="ECO:0000256" key="3">
    <source>
        <dbReference type="ARBA" id="ARBA00022452"/>
    </source>
</evidence>
<sequence length="626" mass="69143">MEQIVVTAAGRIQSVEDAPASISIIGREELERTPYREVTDALLDIPGVTVSAGEGNSRDISIRGMSPQYTLILVDGKRLSAREARTNGGNISEGGLLPPLESIERIEVVRGPMSSLYGSDAMGGVVNIITKRVSDDWNGKIRLNATHQLEDGFGNYQDANFYLSGPIIADKLGLQLSGSMNHREGDTIIGGTPERNDDSINAKFTWQVSDTQSLMFEAGRYNQEVIEVAGETYEPTERNPVELGTRTEQTQVRNVFSIQHDGSWGDITSSSYIQYEDAVGTDDNKSIENMVGQTSFIIPFKQHTFNVGGFYRNEKMFDETSNRLSDRTNAERTQFAVFVEDEWRLVENFALTGGIRMDNDEEYGDHWTPRLYAVWNVSDAFTLKGGYSAGFRAPNLRQTLPDWGQVSRGGTIYGNPALEAETSENVEIGLFYTFSDRLQVSATAYQTRFNDRITRVTCESAGAWCLDEPLSSIGRPPTTYVNIDEAEITGLEFTASAELTDSISLDGSFSFTDSEQLTGENAGAAFNDTPEQQGSLALNWEPTDKLNTYIRAVYRGEEAVTEAQISGSNTVTGAYTTVDFGGSYRYAEKSEIFFGVQNLFNERLNYEESGYTVDGARVWMGISAGF</sequence>
<evidence type="ECO:0000313" key="15">
    <source>
        <dbReference type="Proteomes" id="UP001596303"/>
    </source>
</evidence>
<keyword evidence="6" id="KW-0406">Ion transport</keyword>
<dbReference type="PANTHER" id="PTHR30069:SF53">
    <property type="entry name" value="COLICIN I RECEPTOR-RELATED"/>
    <property type="match status" value="1"/>
</dbReference>
<evidence type="ECO:0000259" key="12">
    <source>
        <dbReference type="Pfam" id="PF00593"/>
    </source>
</evidence>